<dbReference type="Proteomes" id="UP000032180">
    <property type="component" value="Chromosome 7"/>
</dbReference>
<dbReference type="Gramene" id="LPERR07G13540.1">
    <property type="protein sequence ID" value="LPERR07G13540.1"/>
    <property type="gene ID" value="LPERR07G13540"/>
</dbReference>
<dbReference type="SUPFAM" id="SSF101941">
    <property type="entry name" value="NAC domain"/>
    <property type="match status" value="1"/>
</dbReference>
<name>A0A0D9WZF1_9ORYZ</name>
<dbReference type="HOGENOM" id="CLU_078360_0_0_1"/>
<reference evidence="7" key="3">
    <citation type="submission" date="2015-04" db="UniProtKB">
        <authorList>
            <consortium name="EnsemblPlants"/>
        </authorList>
    </citation>
    <scope>IDENTIFICATION</scope>
</reference>
<accession>A0A0D9WZF1</accession>
<keyword evidence="3" id="KW-0804">Transcription</keyword>
<keyword evidence="4" id="KW-0539">Nucleus</keyword>
<evidence type="ECO:0000259" key="6">
    <source>
        <dbReference type="PROSITE" id="PS51005"/>
    </source>
</evidence>
<proteinExistence type="predicted"/>
<reference evidence="7 8" key="1">
    <citation type="submission" date="2012-08" db="EMBL/GenBank/DDBJ databases">
        <title>Oryza genome evolution.</title>
        <authorList>
            <person name="Wing R.A."/>
        </authorList>
    </citation>
    <scope>NUCLEOTIDE SEQUENCE</scope>
</reference>
<sequence length="353" mass="38259">MAAPLLPGLSFLPSDTVLVDRYLLPKIAGTSLDDLGCKAFMHDVDVYSLPPDELTAKYEHAPTGTDGAKVWYFFCPITKPKNAGKGTIRRSRTIGGDIKRWYHSEGSKKEVNGCAAIGGYYQKFTYKEKTASGGNVKPGWLMTEYGVAPEHGGTDMVLCKIYMSPRAPSRKRKAAEEEHVDAPPPTVQRVAQAAVEEEETASCSWGAAPIAEAEQGDTTGNGWDDIDMTELFNGDTEVEPVRANEEDQTETTTHTPPLSSCELAAGDEESNNGWERNDVDMTALFSSIDDDLDLNALFNGEFNDLFFLESSSSMPEPSTAAAIQPAEEQSGQIFFSDAGYSIDDLFDCAAACG</sequence>
<dbReference type="InterPro" id="IPR036093">
    <property type="entry name" value="NAC_dom_sf"/>
</dbReference>
<evidence type="ECO:0000256" key="3">
    <source>
        <dbReference type="ARBA" id="ARBA00023163"/>
    </source>
</evidence>
<keyword evidence="2" id="KW-0238">DNA-binding</keyword>
<feature type="region of interest" description="Disordered" evidence="5">
    <location>
        <begin position="169"/>
        <end position="228"/>
    </location>
</feature>
<dbReference type="GO" id="GO:0003677">
    <property type="term" value="F:DNA binding"/>
    <property type="evidence" value="ECO:0007669"/>
    <property type="project" value="UniProtKB-KW"/>
</dbReference>
<dbReference type="InterPro" id="IPR003441">
    <property type="entry name" value="NAC-dom"/>
</dbReference>
<evidence type="ECO:0000256" key="4">
    <source>
        <dbReference type="ARBA" id="ARBA00023242"/>
    </source>
</evidence>
<evidence type="ECO:0000313" key="7">
    <source>
        <dbReference type="EnsemblPlants" id="LPERR07G13540.1"/>
    </source>
</evidence>
<dbReference type="Gene3D" id="2.170.150.80">
    <property type="entry name" value="NAC domain"/>
    <property type="match status" value="1"/>
</dbReference>
<reference evidence="8" key="2">
    <citation type="submission" date="2013-12" db="EMBL/GenBank/DDBJ databases">
        <authorList>
            <person name="Yu Y."/>
            <person name="Lee S."/>
            <person name="de Baynast K."/>
            <person name="Wissotski M."/>
            <person name="Liu L."/>
            <person name="Talag J."/>
            <person name="Goicoechea J."/>
            <person name="Angelova A."/>
            <person name="Jetty R."/>
            <person name="Kudrna D."/>
            <person name="Golser W."/>
            <person name="Rivera L."/>
            <person name="Zhang J."/>
            <person name="Wing R."/>
        </authorList>
    </citation>
    <scope>NUCLEOTIDE SEQUENCE</scope>
</reference>
<organism evidence="7 8">
    <name type="scientific">Leersia perrieri</name>
    <dbReference type="NCBI Taxonomy" id="77586"/>
    <lineage>
        <taxon>Eukaryota</taxon>
        <taxon>Viridiplantae</taxon>
        <taxon>Streptophyta</taxon>
        <taxon>Embryophyta</taxon>
        <taxon>Tracheophyta</taxon>
        <taxon>Spermatophyta</taxon>
        <taxon>Magnoliopsida</taxon>
        <taxon>Liliopsida</taxon>
        <taxon>Poales</taxon>
        <taxon>Poaceae</taxon>
        <taxon>BOP clade</taxon>
        <taxon>Oryzoideae</taxon>
        <taxon>Oryzeae</taxon>
        <taxon>Oryzinae</taxon>
        <taxon>Leersia</taxon>
    </lineage>
</organism>
<dbReference type="PROSITE" id="PS51005">
    <property type="entry name" value="NAC"/>
    <property type="match status" value="1"/>
</dbReference>
<evidence type="ECO:0000256" key="2">
    <source>
        <dbReference type="ARBA" id="ARBA00023125"/>
    </source>
</evidence>
<protein>
    <recommendedName>
        <fullName evidence="6">NAC domain-containing protein</fullName>
    </recommendedName>
</protein>
<dbReference type="Pfam" id="PF02365">
    <property type="entry name" value="NAM"/>
    <property type="match status" value="1"/>
</dbReference>
<evidence type="ECO:0000256" key="5">
    <source>
        <dbReference type="SAM" id="MobiDB-lite"/>
    </source>
</evidence>
<dbReference type="PANTHER" id="PTHR31719">
    <property type="entry name" value="NAC TRANSCRIPTION FACTOR 56"/>
    <property type="match status" value="1"/>
</dbReference>
<keyword evidence="1" id="KW-0805">Transcription regulation</keyword>
<feature type="domain" description="NAC" evidence="6">
    <location>
        <begin position="5"/>
        <end position="164"/>
    </location>
</feature>
<keyword evidence="8" id="KW-1185">Reference proteome</keyword>
<dbReference type="EnsemblPlants" id="LPERR07G13540.1">
    <property type="protein sequence ID" value="LPERR07G13540.1"/>
    <property type="gene ID" value="LPERR07G13540"/>
</dbReference>
<dbReference type="PANTHER" id="PTHR31719:SF243">
    <property type="entry name" value="NAC DOMAIN-CONTAINING PROTEIN"/>
    <property type="match status" value="1"/>
</dbReference>
<evidence type="ECO:0000256" key="1">
    <source>
        <dbReference type="ARBA" id="ARBA00023015"/>
    </source>
</evidence>
<evidence type="ECO:0000313" key="8">
    <source>
        <dbReference type="Proteomes" id="UP000032180"/>
    </source>
</evidence>
<feature type="region of interest" description="Disordered" evidence="5">
    <location>
        <begin position="240"/>
        <end position="275"/>
    </location>
</feature>
<dbReference type="GO" id="GO:0006355">
    <property type="term" value="P:regulation of DNA-templated transcription"/>
    <property type="evidence" value="ECO:0007669"/>
    <property type="project" value="InterPro"/>
</dbReference>
<dbReference type="AlphaFoldDB" id="A0A0D9WZF1"/>
<dbReference type="eggNOG" id="ENOG502R4AF">
    <property type="taxonomic scope" value="Eukaryota"/>
</dbReference>